<dbReference type="Pfam" id="PF00059">
    <property type="entry name" value="Lectin_C"/>
    <property type="match status" value="2"/>
</dbReference>
<dbReference type="InterPro" id="IPR016186">
    <property type="entry name" value="C-type_lectin-like/link_sf"/>
</dbReference>
<dbReference type="EMBL" id="CAJPWZ010000704">
    <property type="protein sequence ID" value="CAG2198960.1"/>
    <property type="molecule type" value="Genomic_DNA"/>
</dbReference>
<dbReference type="PANTHER" id="PTHR22803">
    <property type="entry name" value="MANNOSE, PHOSPHOLIPASE, LECTIN RECEPTOR RELATED"/>
    <property type="match status" value="1"/>
</dbReference>
<proteinExistence type="predicted"/>
<protein>
    <submittedName>
        <fullName evidence="4">MRC</fullName>
    </submittedName>
</protein>
<dbReference type="Gene3D" id="3.10.100.10">
    <property type="entry name" value="Mannose-Binding Protein A, subunit A"/>
    <property type="match status" value="3"/>
</dbReference>
<dbReference type="PROSITE" id="PS50948">
    <property type="entry name" value="PAN"/>
    <property type="match status" value="1"/>
</dbReference>
<evidence type="ECO:0000259" key="3">
    <source>
        <dbReference type="PROSITE" id="PS50948"/>
    </source>
</evidence>
<comment type="caution">
    <text evidence="4">The sequence shown here is derived from an EMBL/GenBank/DDBJ whole genome shotgun (WGS) entry which is preliminary data.</text>
</comment>
<keyword evidence="1" id="KW-1015">Disulfide bond</keyword>
<reference evidence="4" key="1">
    <citation type="submission" date="2021-03" db="EMBL/GenBank/DDBJ databases">
        <authorList>
            <person name="Bekaert M."/>
        </authorList>
    </citation>
    <scope>NUCLEOTIDE SEQUENCE</scope>
</reference>
<evidence type="ECO:0000313" key="5">
    <source>
        <dbReference type="Proteomes" id="UP000683360"/>
    </source>
</evidence>
<dbReference type="SMART" id="SM00034">
    <property type="entry name" value="CLECT"/>
    <property type="match status" value="2"/>
</dbReference>
<keyword evidence="5" id="KW-1185">Reference proteome</keyword>
<dbReference type="CDD" id="cd00037">
    <property type="entry name" value="CLECT"/>
    <property type="match status" value="1"/>
</dbReference>
<name>A0A8S3R1C6_MYTED</name>
<dbReference type="InterPro" id="IPR003609">
    <property type="entry name" value="Pan_app"/>
</dbReference>
<dbReference type="InterPro" id="IPR018378">
    <property type="entry name" value="C-type_lectin_CS"/>
</dbReference>
<sequence>MSARSPTECAVKCKEISPCTFYSYNVVNEICLIHSTDIYGGQLKMLTDSKWRIYEPEKACSKGWKVFKYYCYYFSEDKKNWTDAKSFCQTKGTDADVYTFWLGGTDIVTEGVWMWTTSQTTFTFTDWQPGNPSNRDGSEHCLEMRQYAGFQWNDYFCNEISNYICQGPYNNVVGICFIHSTDNNVTQISMQTDSKWGIYEPDKVCPNDWDIFQSFCYYFSADERNWTDSKTSCHSQDSMMAEVVSIEQLDFLTAKASEYGSQFYFLGGSDILTEGKWIWTTSQTNFKVTNWIPGEPNNAQGNEHCLAMRKGDGYQWNDVKCAMIAACICQRP</sequence>
<dbReference type="InterPro" id="IPR050111">
    <property type="entry name" value="C-type_lectin/snaclec_domain"/>
</dbReference>
<evidence type="ECO:0000313" key="4">
    <source>
        <dbReference type="EMBL" id="CAG2198960.1"/>
    </source>
</evidence>
<gene>
    <name evidence="4" type="ORF">MEDL_13696</name>
</gene>
<organism evidence="4 5">
    <name type="scientific">Mytilus edulis</name>
    <name type="common">Blue mussel</name>
    <dbReference type="NCBI Taxonomy" id="6550"/>
    <lineage>
        <taxon>Eukaryota</taxon>
        <taxon>Metazoa</taxon>
        <taxon>Spiralia</taxon>
        <taxon>Lophotrochozoa</taxon>
        <taxon>Mollusca</taxon>
        <taxon>Bivalvia</taxon>
        <taxon>Autobranchia</taxon>
        <taxon>Pteriomorphia</taxon>
        <taxon>Mytilida</taxon>
        <taxon>Mytiloidea</taxon>
        <taxon>Mytilidae</taxon>
        <taxon>Mytilinae</taxon>
        <taxon>Mytilus</taxon>
    </lineage>
</organism>
<dbReference type="PROSITE" id="PS00615">
    <property type="entry name" value="C_TYPE_LECTIN_1"/>
    <property type="match status" value="1"/>
</dbReference>
<evidence type="ECO:0000259" key="2">
    <source>
        <dbReference type="PROSITE" id="PS50041"/>
    </source>
</evidence>
<dbReference type="AlphaFoldDB" id="A0A8S3R1C6"/>
<dbReference type="PROSITE" id="PS50041">
    <property type="entry name" value="C_TYPE_LECTIN_2"/>
    <property type="match status" value="2"/>
</dbReference>
<dbReference type="OrthoDB" id="6285913at2759"/>
<dbReference type="Proteomes" id="UP000683360">
    <property type="component" value="Unassembled WGS sequence"/>
</dbReference>
<feature type="domain" description="Apple" evidence="3">
    <location>
        <begin position="1"/>
        <end position="60"/>
    </location>
</feature>
<feature type="domain" description="C-type lectin" evidence="2">
    <location>
        <begin position="212"/>
        <end position="330"/>
    </location>
</feature>
<evidence type="ECO:0000256" key="1">
    <source>
        <dbReference type="ARBA" id="ARBA00023157"/>
    </source>
</evidence>
<dbReference type="SUPFAM" id="SSF56436">
    <property type="entry name" value="C-type lectin-like"/>
    <property type="match status" value="2"/>
</dbReference>
<dbReference type="InterPro" id="IPR016187">
    <property type="entry name" value="CTDL_fold"/>
</dbReference>
<accession>A0A8S3R1C6</accession>
<dbReference type="InterPro" id="IPR001304">
    <property type="entry name" value="C-type_lectin-like"/>
</dbReference>
<feature type="domain" description="C-type lectin" evidence="2">
    <location>
        <begin position="67"/>
        <end position="166"/>
    </location>
</feature>